<evidence type="ECO:0000313" key="3">
    <source>
        <dbReference type="Proteomes" id="UP000315226"/>
    </source>
</evidence>
<comment type="caution">
    <text evidence="2">The sequence shown here is derived from an EMBL/GenBank/DDBJ whole genome shotgun (WGS) entry which is preliminary data.</text>
</comment>
<evidence type="ECO:0000313" key="2">
    <source>
        <dbReference type="EMBL" id="GEB58683.1"/>
    </source>
</evidence>
<proteinExistence type="predicted"/>
<evidence type="ECO:0000256" key="1">
    <source>
        <dbReference type="SAM" id="Phobius"/>
    </source>
</evidence>
<protein>
    <submittedName>
        <fullName evidence="2">Uncharacterized protein</fullName>
    </submittedName>
</protein>
<feature type="transmembrane region" description="Helical" evidence="1">
    <location>
        <begin position="33"/>
        <end position="53"/>
    </location>
</feature>
<keyword evidence="3" id="KW-1185">Reference proteome</keyword>
<keyword evidence="1" id="KW-1133">Transmembrane helix</keyword>
<dbReference type="Proteomes" id="UP000315226">
    <property type="component" value="Unassembled WGS sequence"/>
</dbReference>
<sequence length="76" mass="8406">MERPVVHGARGRGTMCIKQVSCPKRWFPRVKCVIRVTIGLACGFTGMGSSFLVRPTRHPSLIGHTDLIRTTFGEPP</sequence>
<reference evidence="2 3" key="1">
    <citation type="submission" date="2019-06" db="EMBL/GenBank/DDBJ databases">
        <title>Whole genome shotgun sequence of Streptomyces gardneri NBRC 12865.</title>
        <authorList>
            <person name="Hosoyama A."/>
            <person name="Uohara A."/>
            <person name="Ohji S."/>
            <person name="Ichikawa N."/>
        </authorList>
    </citation>
    <scope>NUCLEOTIDE SEQUENCE [LARGE SCALE GENOMIC DNA]</scope>
    <source>
        <strain evidence="2 3">NBRC 12865</strain>
    </source>
</reference>
<dbReference type="EMBL" id="BJMN01000027">
    <property type="protein sequence ID" value="GEB58683.1"/>
    <property type="molecule type" value="Genomic_DNA"/>
</dbReference>
<keyword evidence="1" id="KW-0812">Transmembrane</keyword>
<accession>A0A4Y3RPP6</accession>
<dbReference type="AlphaFoldDB" id="A0A4Y3RPP6"/>
<organism evidence="2 3">
    <name type="scientific">Streptomyces gardneri</name>
    <dbReference type="NCBI Taxonomy" id="66892"/>
    <lineage>
        <taxon>Bacteria</taxon>
        <taxon>Bacillati</taxon>
        <taxon>Actinomycetota</taxon>
        <taxon>Actinomycetes</taxon>
        <taxon>Kitasatosporales</taxon>
        <taxon>Streptomycetaceae</taxon>
        <taxon>Streptomyces</taxon>
    </lineage>
</organism>
<keyword evidence="1" id="KW-0472">Membrane</keyword>
<gene>
    <name evidence="2" type="ORF">SGA01_42880</name>
</gene>
<name>A0A4Y3RPP6_9ACTN</name>